<keyword evidence="1" id="KW-0812">Transmembrane</keyword>
<dbReference type="Pfam" id="PF13239">
    <property type="entry name" value="2TM"/>
    <property type="match status" value="1"/>
</dbReference>
<evidence type="ECO:0000256" key="1">
    <source>
        <dbReference type="SAM" id="Phobius"/>
    </source>
</evidence>
<accession>A0AAU8GC35</accession>
<gene>
    <name evidence="3" type="ORF">ABV300_01925</name>
</gene>
<protein>
    <submittedName>
        <fullName evidence="3">2TM domain-containing protein</fullName>
    </submittedName>
</protein>
<organism evidence="3">
    <name type="scientific">Dehalogenimonas sp. 4OHTPN</name>
    <dbReference type="NCBI Taxonomy" id="3166643"/>
    <lineage>
        <taxon>Bacteria</taxon>
        <taxon>Bacillati</taxon>
        <taxon>Chloroflexota</taxon>
        <taxon>Dehalococcoidia</taxon>
        <taxon>Dehalococcoidales</taxon>
        <taxon>Dehalococcoidaceae</taxon>
        <taxon>Dehalogenimonas</taxon>
    </lineage>
</organism>
<feature type="domain" description="2TM" evidence="2">
    <location>
        <begin position="12"/>
        <end position="88"/>
    </location>
</feature>
<keyword evidence="1" id="KW-1133">Transmembrane helix</keyword>
<feature type="transmembrane region" description="Helical" evidence="1">
    <location>
        <begin position="50"/>
        <end position="74"/>
    </location>
</feature>
<dbReference type="RefSeq" id="WP_353714877.1">
    <property type="nucleotide sequence ID" value="NZ_CP159307.1"/>
</dbReference>
<dbReference type="EMBL" id="CP159307">
    <property type="protein sequence ID" value="XCH33654.1"/>
    <property type="molecule type" value="Genomic_DNA"/>
</dbReference>
<name>A0AAU8GC35_9CHLR</name>
<proteinExistence type="predicted"/>
<dbReference type="InterPro" id="IPR025698">
    <property type="entry name" value="2TM_dom"/>
</dbReference>
<sequence length="98" mass="11767">MSEDSSEREIYEQARKRVEEKKGFFVHLLTYIVVNAALVAIWLMTDPGGYPWFIWPLFGWGIGLIFHFLGVWVFDRKTDWERREIEREATRLRKESKS</sequence>
<feature type="transmembrane region" description="Helical" evidence="1">
    <location>
        <begin position="24"/>
        <end position="44"/>
    </location>
</feature>
<evidence type="ECO:0000313" key="3">
    <source>
        <dbReference type="EMBL" id="XCH33654.1"/>
    </source>
</evidence>
<dbReference type="AlphaFoldDB" id="A0AAU8GC35"/>
<reference evidence="3" key="1">
    <citation type="submission" date="2024-06" db="EMBL/GenBank/DDBJ databases">
        <title>A Novel Isolate, Dehalogenimonas sp. Strain 4OHTPN, Dechlorinates Aromatic 4 Hydroxy chlorothalonil by a Novel Reductive Dehalogenase.</title>
        <authorList>
            <person name="Liu G."/>
        </authorList>
    </citation>
    <scope>NUCLEOTIDE SEQUENCE</scope>
    <source>
        <strain evidence="3">4OHTPN</strain>
    </source>
</reference>
<evidence type="ECO:0000259" key="2">
    <source>
        <dbReference type="Pfam" id="PF13239"/>
    </source>
</evidence>
<keyword evidence="1" id="KW-0472">Membrane</keyword>